<dbReference type="AlphaFoldDB" id="A0A8X6YRH6"/>
<proteinExistence type="predicted"/>
<evidence type="ECO:0000256" key="1">
    <source>
        <dbReference type="SAM" id="MobiDB-lite"/>
    </source>
</evidence>
<evidence type="ECO:0000313" key="2">
    <source>
        <dbReference type="EMBL" id="GFY75705.1"/>
    </source>
</evidence>
<feature type="compositionally biased region" description="Polar residues" evidence="1">
    <location>
        <begin position="18"/>
        <end position="27"/>
    </location>
</feature>
<keyword evidence="3" id="KW-1185">Reference proteome</keyword>
<feature type="compositionally biased region" description="Acidic residues" evidence="1">
    <location>
        <begin position="1"/>
        <end position="10"/>
    </location>
</feature>
<dbReference type="OrthoDB" id="10479648at2759"/>
<name>A0A8X6YRH6_9ARAC</name>
<protein>
    <submittedName>
        <fullName evidence="2">Uncharacterized protein</fullName>
    </submittedName>
</protein>
<dbReference type="EMBL" id="BMAV01021579">
    <property type="protein sequence ID" value="GFY75705.1"/>
    <property type="molecule type" value="Genomic_DNA"/>
</dbReference>
<accession>A0A8X6YRH6</accession>
<comment type="caution">
    <text evidence="2">The sequence shown here is derived from an EMBL/GenBank/DDBJ whole genome shotgun (WGS) entry which is preliminary data.</text>
</comment>
<organism evidence="2 3">
    <name type="scientific">Trichonephila inaurata madagascariensis</name>
    <dbReference type="NCBI Taxonomy" id="2747483"/>
    <lineage>
        <taxon>Eukaryota</taxon>
        <taxon>Metazoa</taxon>
        <taxon>Ecdysozoa</taxon>
        <taxon>Arthropoda</taxon>
        <taxon>Chelicerata</taxon>
        <taxon>Arachnida</taxon>
        <taxon>Araneae</taxon>
        <taxon>Araneomorphae</taxon>
        <taxon>Entelegynae</taxon>
        <taxon>Araneoidea</taxon>
        <taxon>Nephilidae</taxon>
        <taxon>Trichonephila</taxon>
        <taxon>Trichonephila inaurata</taxon>
    </lineage>
</organism>
<feature type="region of interest" description="Disordered" evidence="1">
    <location>
        <begin position="1"/>
        <end position="45"/>
    </location>
</feature>
<reference evidence="2" key="1">
    <citation type="submission" date="2020-08" db="EMBL/GenBank/DDBJ databases">
        <title>Multicomponent nature underlies the extraordinary mechanical properties of spider dragline silk.</title>
        <authorList>
            <person name="Kono N."/>
            <person name="Nakamura H."/>
            <person name="Mori M."/>
            <person name="Yoshida Y."/>
            <person name="Ohtoshi R."/>
            <person name="Malay A.D."/>
            <person name="Moran D.A.P."/>
            <person name="Tomita M."/>
            <person name="Numata K."/>
            <person name="Arakawa K."/>
        </authorList>
    </citation>
    <scope>NUCLEOTIDE SEQUENCE</scope>
</reference>
<evidence type="ECO:0000313" key="3">
    <source>
        <dbReference type="Proteomes" id="UP000886998"/>
    </source>
</evidence>
<sequence>MHAETEENPSPDDLNKEFGSTSVQEVPSTDVVGPDVSPSAKVIGEDSTFPERPLLGVSGESDEHPRVLIFKEGADVVYLIVTSSIRLITVIVAELF</sequence>
<gene>
    <name evidence="2" type="ORF">TNIN_473211</name>
</gene>
<dbReference type="Proteomes" id="UP000886998">
    <property type="component" value="Unassembled WGS sequence"/>
</dbReference>